<accession>A0A2P5BVP8</accession>
<dbReference type="AlphaFoldDB" id="A0A2P5BVP8"/>
<feature type="compositionally biased region" description="Low complexity" evidence="1">
    <location>
        <begin position="15"/>
        <end position="33"/>
    </location>
</feature>
<proteinExistence type="predicted"/>
<feature type="compositionally biased region" description="Polar residues" evidence="1">
    <location>
        <begin position="45"/>
        <end position="59"/>
    </location>
</feature>
<evidence type="ECO:0000256" key="1">
    <source>
        <dbReference type="SAM" id="MobiDB-lite"/>
    </source>
</evidence>
<organism evidence="2 3">
    <name type="scientific">Trema orientale</name>
    <name type="common">Charcoal tree</name>
    <name type="synonym">Celtis orientalis</name>
    <dbReference type="NCBI Taxonomy" id="63057"/>
    <lineage>
        <taxon>Eukaryota</taxon>
        <taxon>Viridiplantae</taxon>
        <taxon>Streptophyta</taxon>
        <taxon>Embryophyta</taxon>
        <taxon>Tracheophyta</taxon>
        <taxon>Spermatophyta</taxon>
        <taxon>Magnoliopsida</taxon>
        <taxon>eudicotyledons</taxon>
        <taxon>Gunneridae</taxon>
        <taxon>Pentapetalae</taxon>
        <taxon>rosids</taxon>
        <taxon>fabids</taxon>
        <taxon>Rosales</taxon>
        <taxon>Cannabaceae</taxon>
        <taxon>Trema</taxon>
    </lineage>
</organism>
<feature type="region of interest" description="Disordered" evidence="1">
    <location>
        <begin position="1"/>
        <end position="59"/>
    </location>
</feature>
<dbReference type="InParanoid" id="A0A2P5BVP8"/>
<keyword evidence="3" id="KW-1185">Reference proteome</keyword>
<comment type="caution">
    <text evidence="2">The sequence shown here is derived from an EMBL/GenBank/DDBJ whole genome shotgun (WGS) entry which is preliminary data.</text>
</comment>
<evidence type="ECO:0000313" key="2">
    <source>
        <dbReference type="EMBL" id="PON52852.1"/>
    </source>
</evidence>
<evidence type="ECO:0000313" key="3">
    <source>
        <dbReference type="Proteomes" id="UP000237000"/>
    </source>
</evidence>
<gene>
    <name evidence="2" type="ORF">TorRG33x02_306970</name>
</gene>
<protein>
    <submittedName>
        <fullName evidence="2">Uncharacterized protein</fullName>
    </submittedName>
</protein>
<reference evidence="3" key="1">
    <citation type="submission" date="2016-06" db="EMBL/GenBank/DDBJ databases">
        <title>Parallel loss of symbiosis genes in relatives of nitrogen-fixing non-legume Parasponia.</title>
        <authorList>
            <person name="Van Velzen R."/>
            <person name="Holmer R."/>
            <person name="Bu F."/>
            <person name="Rutten L."/>
            <person name="Van Zeijl A."/>
            <person name="Liu W."/>
            <person name="Santuari L."/>
            <person name="Cao Q."/>
            <person name="Sharma T."/>
            <person name="Shen D."/>
            <person name="Roswanjaya Y."/>
            <person name="Wardhani T."/>
            <person name="Kalhor M.S."/>
            <person name="Jansen J."/>
            <person name="Van den Hoogen J."/>
            <person name="Gungor B."/>
            <person name="Hartog M."/>
            <person name="Hontelez J."/>
            <person name="Verver J."/>
            <person name="Yang W.-C."/>
            <person name="Schijlen E."/>
            <person name="Repin R."/>
            <person name="Schilthuizen M."/>
            <person name="Schranz E."/>
            <person name="Heidstra R."/>
            <person name="Miyata K."/>
            <person name="Fedorova E."/>
            <person name="Kohlen W."/>
            <person name="Bisseling T."/>
            <person name="Smit S."/>
            <person name="Geurts R."/>
        </authorList>
    </citation>
    <scope>NUCLEOTIDE SEQUENCE [LARGE SCALE GENOMIC DNA]</scope>
    <source>
        <strain evidence="3">cv. RG33-2</strain>
    </source>
</reference>
<sequence length="59" mass="6395">MRTIPLVEPAILPNTPTWSTSQVSSSPHSPTTPMVGTRLSKRTTRTPVSNTSSSRVCQE</sequence>
<dbReference type="EMBL" id="JXTC01000452">
    <property type="protein sequence ID" value="PON52852.1"/>
    <property type="molecule type" value="Genomic_DNA"/>
</dbReference>
<name>A0A2P5BVP8_TREOI</name>
<dbReference type="Proteomes" id="UP000237000">
    <property type="component" value="Unassembled WGS sequence"/>
</dbReference>